<reference evidence="2 3" key="1">
    <citation type="journal article" date="2023" name="G3 (Bethesda)">
        <title>A chromosome-length genome assembly and annotation of blackberry (Rubus argutus, cv. 'Hillquist').</title>
        <authorList>
            <person name="Bruna T."/>
            <person name="Aryal R."/>
            <person name="Dudchenko O."/>
            <person name="Sargent D.J."/>
            <person name="Mead D."/>
            <person name="Buti M."/>
            <person name="Cavallini A."/>
            <person name="Hytonen T."/>
            <person name="Andres J."/>
            <person name="Pham M."/>
            <person name="Weisz D."/>
            <person name="Mascagni F."/>
            <person name="Usai G."/>
            <person name="Natali L."/>
            <person name="Bassil N."/>
            <person name="Fernandez G.E."/>
            <person name="Lomsadze A."/>
            <person name="Armour M."/>
            <person name="Olukolu B."/>
            <person name="Poorten T."/>
            <person name="Britton C."/>
            <person name="Davik J."/>
            <person name="Ashrafi H."/>
            <person name="Aiden E.L."/>
            <person name="Borodovsky M."/>
            <person name="Worthington M."/>
        </authorList>
    </citation>
    <scope>NUCLEOTIDE SEQUENCE [LARGE SCALE GENOMIC DNA]</scope>
    <source>
        <strain evidence="2">PI 553951</strain>
    </source>
</reference>
<evidence type="ECO:0000313" key="3">
    <source>
        <dbReference type="Proteomes" id="UP001457282"/>
    </source>
</evidence>
<evidence type="ECO:0000313" key="2">
    <source>
        <dbReference type="EMBL" id="KAK9928260.1"/>
    </source>
</evidence>
<sequence>MTTAETTSGDEIIFIINGKTLTILGVFHRDKKDYRYVMGFRFGDQRRQLQNGIGEGLAEETAERKPNPKKRDEQRPSQMRKITQEVRPILTRVVKVGFYNNFS</sequence>
<gene>
    <name evidence="2" type="ORF">M0R45_025406</name>
</gene>
<dbReference type="AlphaFoldDB" id="A0AAW1WY52"/>
<proteinExistence type="predicted"/>
<organism evidence="2 3">
    <name type="scientific">Rubus argutus</name>
    <name type="common">Southern blackberry</name>
    <dbReference type="NCBI Taxonomy" id="59490"/>
    <lineage>
        <taxon>Eukaryota</taxon>
        <taxon>Viridiplantae</taxon>
        <taxon>Streptophyta</taxon>
        <taxon>Embryophyta</taxon>
        <taxon>Tracheophyta</taxon>
        <taxon>Spermatophyta</taxon>
        <taxon>Magnoliopsida</taxon>
        <taxon>eudicotyledons</taxon>
        <taxon>Gunneridae</taxon>
        <taxon>Pentapetalae</taxon>
        <taxon>rosids</taxon>
        <taxon>fabids</taxon>
        <taxon>Rosales</taxon>
        <taxon>Rosaceae</taxon>
        <taxon>Rosoideae</taxon>
        <taxon>Rosoideae incertae sedis</taxon>
        <taxon>Rubus</taxon>
    </lineage>
</organism>
<evidence type="ECO:0000256" key="1">
    <source>
        <dbReference type="SAM" id="MobiDB-lite"/>
    </source>
</evidence>
<name>A0AAW1WY52_RUBAR</name>
<keyword evidence="3" id="KW-1185">Reference proteome</keyword>
<feature type="region of interest" description="Disordered" evidence="1">
    <location>
        <begin position="51"/>
        <end position="83"/>
    </location>
</feature>
<comment type="caution">
    <text evidence="2">The sequence shown here is derived from an EMBL/GenBank/DDBJ whole genome shotgun (WGS) entry which is preliminary data.</text>
</comment>
<dbReference type="Proteomes" id="UP001457282">
    <property type="component" value="Unassembled WGS sequence"/>
</dbReference>
<feature type="compositionally biased region" description="Basic and acidic residues" evidence="1">
    <location>
        <begin position="61"/>
        <end position="75"/>
    </location>
</feature>
<accession>A0AAW1WY52</accession>
<dbReference type="EMBL" id="JBEDUW010000005">
    <property type="protein sequence ID" value="KAK9928260.1"/>
    <property type="molecule type" value="Genomic_DNA"/>
</dbReference>
<protein>
    <submittedName>
        <fullName evidence="2">Uncharacterized protein</fullName>
    </submittedName>
</protein>